<dbReference type="PANTHER" id="PTHR31672">
    <property type="entry name" value="BNACNNG10540D PROTEIN"/>
    <property type="match status" value="1"/>
</dbReference>
<name>A0A1J3EVE8_NOCCA</name>
<dbReference type="NCBIfam" id="TIGR01640">
    <property type="entry name" value="F_box_assoc_1"/>
    <property type="match status" value="1"/>
</dbReference>
<evidence type="ECO:0000313" key="2">
    <source>
        <dbReference type="EMBL" id="JAU06928.1"/>
    </source>
</evidence>
<sequence length="118" mass="13018">MISLTCDGLICIPGSDSIEVCNPATRESRRFPPGEPLVWTKHRPGKRITFGFGKDEVTGAYKVVELRGNGVSDCNVLDLEIGQWRQVSLVPYRISATERSVLVNGSLLISGENRTQQE</sequence>
<dbReference type="EMBL" id="GEVK01017265">
    <property type="protein sequence ID" value="JAU35567.1"/>
    <property type="molecule type" value="Transcribed_RNA"/>
</dbReference>
<accession>A0A1J3EVE8</accession>
<dbReference type="InterPro" id="IPR017451">
    <property type="entry name" value="F-box-assoc_interact_dom"/>
</dbReference>
<proteinExistence type="predicted"/>
<gene>
    <name evidence="2" type="ORF">GA_TR11299_c0_g1_i1_g.36373</name>
    <name evidence="3" type="ORF">LC_TR10959_c0_g1_i1_g.38776</name>
</gene>
<dbReference type="PANTHER" id="PTHR31672:SF13">
    <property type="entry name" value="F-BOX PROTEIN CPR30-LIKE"/>
    <property type="match status" value="1"/>
</dbReference>
<protein>
    <submittedName>
        <fullName evidence="3">F-box/kelch-repeat protein</fullName>
    </submittedName>
</protein>
<dbReference type="InterPro" id="IPR013187">
    <property type="entry name" value="F-box-assoc_dom_typ3"/>
</dbReference>
<dbReference type="AlphaFoldDB" id="A0A1J3EVE8"/>
<reference evidence="3" key="1">
    <citation type="submission" date="2016-07" db="EMBL/GenBank/DDBJ databases">
        <title>De novo transcriptome assembly of four accessions of the metal hyperaccumulator plant Noccaea caerulescens.</title>
        <authorList>
            <person name="Blande D."/>
            <person name="Halimaa P."/>
            <person name="Tervahauta A.I."/>
            <person name="Aarts M.G."/>
            <person name="Karenlampi S.O."/>
        </authorList>
    </citation>
    <scope>NUCLEOTIDE SEQUENCE</scope>
</reference>
<dbReference type="EMBL" id="GEVI01025392">
    <property type="protein sequence ID" value="JAU06928.1"/>
    <property type="molecule type" value="Transcribed_RNA"/>
</dbReference>
<dbReference type="Pfam" id="PF08268">
    <property type="entry name" value="FBA_3"/>
    <property type="match status" value="1"/>
</dbReference>
<dbReference type="InterPro" id="IPR050796">
    <property type="entry name" value="SCF_F-box_component"/>
</dbReference>
<organism evidence="3">
    <name type="scientific">Noccaea caerulescens</name>
    <name type="common">Alpine penny-cress</name>
    <name type="synonym">Thlaspi caerulescens</name>
    <dbReference type="NCBI Taxonomy" id="107243"/>
    <lineage>
        <taxon>Eukaryota</taxon>
        <taxon>Viridiplantae</taxon>
        <taxon>Streptophyta</taxon>
        <taxon>Embryophyta</taxon>
        <taxon>Tracheophyta</taxon>
        <taxon>Spermatophyta</taxon>
        <taxon>Magnoliopsida</taxon>
        <taxon>eudicotyledons</taxon>
        <taxon>Gunneridae</taxon>
        <taxon>Pentapetalae</taxon>
        <taxon>rosids</taxon>
        <taxon>malvids</taxon>
        <taxon>Brassicales</taxon>
        <taxon>Brassicaceae</taxon>
        <taxon>Coluteocarpeae</taxon>
        <taxon>Noccaea</taxon>
    </lineage>
</organism>
<evidence type="ECO:0000313" key="3">
    <source>
        <dbReference type="EMBL" id="JAU35567.1"/>
    </source>
</evidence>
<feature type="domain" description="F-box associated beta-propeller type 3" evidence="1">
    <location>
        <begin position="5"/>
        <end position="107"/>
    </location>
</feature>
<evidence type="ECO:0000259" key="1">
    <source>
        <dbReference type="Pfam" id="PF08268"/>
    </source>
</evidence>